<gene>
    <name evidence="2" type="ORF">CYMTET_4657</name>
</gene>
<dbReference type="EMBL" id="LGRX02000673">
    <property type="protein sequence ID" value="KAK3287850.1"/>
    <property type="molecule type" value="Genomic_DNA"/>
</dbReference>
<evidence type="ECO:0000313" key="2">
    <source>
        <dbReference type="EMBL" id="KAK3287850.1"/>
    </source>
</evidence>
<evidence type="ECO:0000259" key="1">
    <source>
        <dbReference type="PROSITE" id="PS50162"/>
    </source>
</evidence>
<feature type="domain" description="RecA family profile 1" evidence="1">
    <location>
        <begin position="1"/>
        <end position="85"/>
    </location>
</feature>
<dbReference type="InterPro" id="IPR020588">
    <property type="entry name" value="RecA_ATP-bd"/>
</dbReference>
<dbReference type="AlphaFoldDB" id="A0AAE0H124"/>
<sequence>IANRAARLGVTGDDIYLYSATRMQDILEAIARTQPALVIIDSIQTVYLEDVSSSAGSVTQVRECATAFLHAAKRSGVPIVMVGHVTKQGDIAGPRVLEHIVDVVLYLEGEGMQGHRILRGIKNRYGPTDEVAVLEMVGAGLAPVQNPSAAFLTPQVKGEAAVSAAVTVSMEGSRPLLLEVQALCSEATQAPGGGKGGGVRRYGTGVQLTRLHLLLAVLTKRMRLPLYRQDVFVNVTGGIQLTEPATDLAVVAAVVSSFFDVPIGPNLVFLGEVGLGGELRSVPQIERRLTEAAKLGFKRAVVPAGCTAERKGLDIVRCSTVSDAMQVIVPDLLERST</sequence>
<dbReference type="InterPro" id="IPR014721">
    <property type="entry name" value="Ribsml_uS5_D2-typ_fold_subgr"/>
</dbReference>
<comment type="caution">
    <text evidence="2">The sequence shown here is derived from an EMBL/GenBank/DDBJ whole genome shotgun (WGS) entry which is preliminary data.</text>
</comment>
<dbReference type="SUPFAM" id="SSF54211">
    <property type="entry name" value="Ribosomal protein S5 domain 2-like"/>
    <property type="match status" value="1"/>
</dbReference>
<dbReference type="GO" id="GO:0005524">
    <property type="term" value="F:ATP binding"/>
    <property type="evidence" value="ECO:0007669"/>
    <property type="project" value="InterPro"/>
</dbReference>
<reference evidence="2 3" key="1">
    <citation type="journal article" date="2015" name="Genome Biol. Evol.">
        <title>Comparative Genomics of a Bacterivorous Green Alga Reveals Evolutionary Causalities and Consequences of Phago-Mixotrophic Mode of Nutrition.</title>
        <authorList>
            <person name="Burns J.A."/>
            <person name="Paasch A."/>
            <person name="Narechania A."/>
            <person name="Kim E."/>
        </authorList>
    </citation>
    <scope>NUCLEOTIDE SEQUENCE [LARGE SCALE GENOMIC DNA]</scope>
    <source>
        <strain evidence="2 3">PLY_AMNH</strain>
    </source>
</reference>
<name>A0AAE0H124_9CHLO</name>
<proteinExistence type="predicted"/>
<dbReference type="Gene3D" id="3.30.230.10">
    <property type="match status" value="1"/>
</dbReference>
<dbReference type="Pfam" id="PF13541">
    <property type="entry name" value="ChlI"/>
    <property type="match status" value="1"/>
</dbReference>
<organism evidence="2 3">
    <name type="scientific">Cymbomonas tetramitiformis</name>
    <dbReference type="NCBI Taxonomy" id="36881"/>
    <lineage>
        <taxon>Eukaryota</taxon>
        <taxon>Viridiplantae</taxon>
        <taxon>Chlorophyta</taxon>
        <taxon>Pyramimonadophyceae</taxon>
        <taxon>Pyramimonadales</taxon>
        <taxon>Pyramimonadaceae</taxon>
        <taxon>Cymbomonas</taxon>
    </lineage>
</organism>
<dbReference type="PRINTS" id="PR01874">
    <property type="entry name" value="DNAREPAIRADA"/>
</dbReference>
<dbReference type="Gene3D" id="3.40.50.300">
    <property type="entry name" value="P-loop containing nucleotide triphosphate hydrolases"/>
    <property type="match status" value="1"/>
</dbReference>
<keyword evidence="3" id="KW-1185">Reference proteome</keyword>
<dbReference type="PANTHER" id="PTHR32472:SF10">
    <property type="entry name" value="DNA REPAIR PROTEIN RADA-LIKE PROTEIN"/>
    <property type="match status" value="1"/>
</dbReference>
<dbReference type="GO" id="GO:0003677">
    <property type="term" value="F:DNA binding"/>
    <property type="evidence" value="ECO:0007669"/>
    <property type="project" value="InterPro"/>
</dbReference>
<dbReference type="SUPFAM" id="SSF52540">
    <property type="entry name" value="P-loop containing nucleoside triphosphate hydrolases"/>
    <property type="match status" value="1"/>
</dbReference>
<dbReference type="GO" id="GO:0000725">
    <property type="term" value="P:recombinational repair"/>
    <property type="evidence" value="ECO:0007669"/>
    <property type="project" value="TreeGrafter"/>
</dbReference>
<dbReference type="InterPro" id="IPR020568">
    <property type="entry name" value="Ribosomal_Su5_D2-typ_SF"/>
</dbReference>
<dbReference type="PANTHER" id="PTHR32472">
    <property type="entry name" value="DNA REPAIR PROTEIN RADA"/>
    <property type="match status" value="1"/>
</dbReference>
<protein>
    <recommendedName>
        <fullName evidence="1">RecA family profile 1 domain-containing protein</fullName>
    </recommendedName>
</protein>
<dbReference type="InterPro" id="IPR027417">
    <property type="entry name" value="P-loop_NTPase"/>
</dbReference>
<dbReference type="PROSITE" id="PS50162">
    <property type="entry name" value="RECA_2"/>
    <property type="match status" value="1"/>
</dbReference>
<dbReference type="Proteomes" id="UP001190700">
    <property type="component" value="Unassembled WGS sequence"/>
</dbReference>
<feature type="non-terminal residue" evidence="2">
    <location>
        <position position="1"/>
    </location>
</feature>
<accession>A0AAE0H124</accession>
<dbReference type="GO" id="GO:0140664">
    <property type="term" value="F:ATP-dependent DNA damage sensor activity"/>
    <property type="evidence" value="ECO:0007669"/>
    <property type="project" value="InterPro"/>
</dbReference>
<evidence type="ECO:0000313" key="3">
    <source>
        <dbReference type="Proteomes" id="UP001190700"/>
    </source>
</evidence>